<evidence type="ECO:0000313" key="2">
    <source>
        <dbReference type="Proteomes" id="UP001223261"/>
    </source>
</evidence>
<evidence type="ECO:0000313" key="1">
    <source>
        <dbReference type="EMBL" id="WHI59626.1"/>
    </source>
</evidence>
<dbReference type="Proteomes" id="UP001223261">
    <property type="component" value="Chromosome"/>
</dbReference>
<dbReference type="EMBL" id="CP118848">
    <property type="protein sequence ID" value="WHI59626.1"/>
    <property type="molecule type" value="Genomic_DNA"/>
</dbReference>
<protein>
    <submittedName>
        <fullName evidence="1">Uncharacterized protein</fullName>
    </submittedName>
</protein>
<sequence>MEKQTKELKVIKNKQSKSLNTEIETNLMKRAETLFYAQKTTIIKQEKINNNLKKLENQIYVKSYSMRTYFSSIKIDKKQSVDKNVENIDIITKMTQLLIFPLENINNENYLNDSYSSNKNEFAEFTTVMSNYIKVEWEKVKKIK</sequence>
<gene>
    <name evidence="1" type="ORF">PYH69_13055</name>
</gene>
<name>A0AAX3W3H0_MAMLE</name>
<reference evidence="1" key="1">
    <citation type="journal article" date="2023" name="Antibiotics">
        <title>Prevalence and Molecular Characterization of Methicillin-Resistant Staphylococci (MRS) and Mammaliicocci (MRM) in Dromedary Camels from Algeria: First Detection of SCCmec-mecC Hybrid in Methicillin-Resistant Mammaliicoccus lentus.</title>
        <authorList>
            <person name="Belhout C."/>
            <person name="Boyen F."/>
            <person name="Vereecke N."/>
            <person name="Theuns S."/>
            <person name="Taibi N."/>
            <person name="Stegger M."/>
            <person name="de la Fe-Rodriguez P.Y."/>
            <person name="Bouayad L."/>
            <person name="Elgroud R."/>
            <person name="Butaye P."/>
        </authorList>
    </citation>
    <scope>NUCLEOTIDE SEQUENCE</scope>
    <source>
        <strain evidence="1">7048</strain>
    </source>
</reference>
<accession>A0AAX3W3H0</accession>
<organism evidence="1 2">
    <name type="scientific">Mammaliicoccus lentus</name>
    <name type="common">Staphylococcus lentus</name>
    <dbReference type="NCBI Taxonomy" id="42858"/>
    <lineage>
        <taxon>Bacteria</taxon>
        <taxon>Bacillati</taxon>
        <taxon>Bacillota</taxon>
        <taxon>Bacilli</taxon>
        <taxon>Bacillales</taxon>
        <taxon>Staphylococcaceae</taxon>
        <taxon>Mammaliicoccus</taxon>
    </lineage>
</organism>
<dbReference type="AlphaFoldDB" id="A0AAX3W3H0"/>
<dbReference type="RefSeq" id="WP_282861979.1">
    <property type="nucleotide sequence ID" value="NZ_CP118848.1"/>
</dbReference>
<proteinExistence type="predicted"/>